<dbReference type="Proteomes" id="UP000268192">
    <property type="component" value="Chromosome"/>
</dbReference>
<feature type="site" description="Transition state stabilizer" evidence="9">
    <location>
        <position position="136"/>
    </location>
</feature>
<feature type="site" description="Transition state stabilizer" evidence="9">
    <location>
        <position position="212"/>
    </location>
</feature>
<dbReference type="AlphaFoldDB" id="A0A3Q8XR45"/>
<keyword evidence="10" id="KW-0472">Membrane</keyword>
<evidence type="ECO:0000256" key="6">
    <source>
        <dbReference type="ARBA" id="ARBA00031445"/>
    </source>
</evidence>
<dbReference type="Gene3D" id="3.40.50.2000">
    <property type="entry name" value="Glycogen Phosphorylase B"/>
    <property type="match status" value="1"/>
</dbReference>
<gene>
    <name evidence="12" type="ORF">D5400_18895</name>
</gene>
<dbReference type="SUPFAM" id="SSF53756">
    <property type="entry name" value="UDP-Glycosyltransferase/glycogen phosphorylase"/>
    <property type="match status" value="1"/>
</dbReference>
<evidence type="ECO:0000256" key="3">
    <source>
        <dbReference type="ARBA" id="ARBA00012621"/>
    </source>
</evidence>
<dbReference type="Pfam" id="PF04413">
    <property type="entry name" value="Glycos_transf_N"/>
    <property type="match status" value="1"/>
</dbReference>
<comment type="subcellular location">
    <subcellularLocation>
        <location evidence="10">Cell membrane</location>
    </subcellularLocation>
</comment>
<comment type="catalytic activity">
    <reaction evidence="7 10">
        <text>lipid IVA (E. coli) + CMP-3-deoxy-beta-D-manno-octulosonate = alpha-Kdo-(2-&gt;6)-lipid IVA (E. coli) + CMP + H(+)</text>
        <dbReference type="Rhea" id="RHEA:28066"/>
        <dbReference type="ChEBI" id="CHEBI:15378"/>
        <dbReference type="ChEBI" id="CHEBI:58603"/>
        <dbReference type="ChEBI" id="CHEBI:60364"/>
        <dbReference type="ChEBI" id="CHEBI:60377"/>
        <dbReference type="ChEBI" id="CHEBI:85987"/>
        <dbReference type="EC" id="2.4.99.12"/>
    </reaction>
</comment>
<dbReference type="NCBIfam" id="NF004387">
    <property type="entry name" value="PRK05749.1-3"/>
    <property type="match status" value="1"/>
</dbReference>
<evidence type="ECO:0000256" key="8">
    <source>
        <dbReference type="PIRSR" id="PIRSR639901-1"/>
    </source>
</evidence>
<dbReference type="RefSeq" id="WP_126011631.1">
    <property type="nucleotide sequence ID" value="NZ_CP032509.1"/>
</dbReference>
<dbReference type="PANTHER" id="PTHR42755">
    <property type="entry name" value="3-DEOXY-MANNO-OCTULOSONATE CYTIDYLYLTRANSFERASE"/>
    <property type="match status" value="1"/>
</dbReference>
<dbReference type="OrthoDB" id="9789797at2"/>
<dbReference type="EC" id="2.4.99.12" evidence="3 10"/>
<evidence type="ECO:0000256" key="7">
    <source>
        <dbReference type="ARBA" id="ARBA00049183"/>
    </source>
</evidence>
<dbReference type="InterPro" id="IPR007507">
    <property type="entry name" value="Glycos_transf_N"/>
</dbReference>
<evidence type="ECO:0000313" key="13">
    <source>
        <dbReference type="Proteomes" id="UP000268192"/>
    </source>
</evidence>
<dbReference type="InterPro" id="IPR038107">
    <property type="entry name" value="Glycos_transf_N_sf"/>
</dbReference>
<dbReference type="UniPathway" id="UPA00958"/>
<name>A0A3Q8XR45_9HYPH</name>
<feature type="active site" description="Proton acceptor" evidence="8">
    <location>
        <position position="68"/>
    </location>
</feature>
<dbReference type="EMBL" id="CP032509">
    <property type="protein sequence ID" value="AZN73081.1"/>
    <property type="molecule type" value="Genomic_DNA"/>
</dbReference>
<dbReference type="GO" id="GO:0009244">
    <property type="term" value="P:lipopolysaccharide core region biosynthetic process"/>
    <property type="evidence" value="ECO:0007669"/>
    <property type="project" value="UniProtKB-UniRule"/>
</dbReference>
<evidence type="ECO:0000259" key="11">
    <source>
        <dbReference type="Pfam" id="PF04413"/>
    </source>
</evidence>
<comment type="similarity">
    <text evidence="10">Belongs to the glycosyltransferase group 1 family.</text>
</comment>
<dbReference type="PANTHER" id="PTHR42755:SF1">
    <property type="entry name" value="3-DEOXY-D-MANNO-OCTULOSONIC ACID TRANSFERASE, MITOCHONDRIAL-RELATED"/>
    <property type="match status" value="1"/>
</dbReference>
<comment type="pathway">
    <text evidence="2 10">Bacterial outer membrane biogenesis; LPS core biosynthesis.</text>
</comment>
<protein>
    <recommendedName>
        <fullName evidence="4 10">3-deoxy-D-manno-octulosonic acid transferase</fullName>
        <shortName evidence="10">Kdo transferase</shortName>
        <ecNumber evidence="3 10">2.4.99.12</ecNumber>
    </recommendedName>
    <alternativeName>
        <fullName evidence="6 10">Lipid IV(A) 3-deoxy-D-manno-octulosonic acid transferase</fullName>
    </alternativeName>
</protein>
<evidence type="ECO:0000256" key="2">
    <source>
        <dbReference type="ARBA" id="ARBA00004713"/>
    </source>
</evidence>
<reference evidence="12 13" key="1">
    <citation type="submission" date="2018-09" db="EMBL/GenBank/DDBJ databases">
        <title>Marinorhizobium profundi gen. nov., sp. nov., isolated from a deep-sea sediment sample from the New Britain Trench and proposal of Marinorhizobiaceae fam. nov. in the order Rhizobiales of the class Alphaproteobacteria.</title>
        <authorList>
            <person name="Cao J."/>
        </authorList>
    </citation>
    <scope>NUCLEOTIDE SEQUENCE [LARGE SCALE GENOMIC DNA]</scope>
    <source>
        <strain evidence="12 13">WS11</strain>
    </source>
</reference>
<keyword evidence="10" id="KW-0448">Lipopolysaccharide biosynthesis</keyword>
<dbReference type="KEGG" id="abaw:D5400_18895"/>
<evidence type="ECO:0000256" key="9">
    <source>
        <dbReference type="PIRSR" id="PIRSR639901-2"/>
    </source>
</evidence>
<proteinExistence type="inferred from homology"/>
<organism evidence="12 13">
    <name type="scientific">Georhizobium profundi</name>
    <dbReference type="NCBI Taxonomy" id="2341112"/>
    <lineage>
        <taxon>Bacteria</taxon>
        <taxon>Pseudomonadati</taxon>
        <taxon>Pseudomonadota</taxon>
        <taxon>Alphaproteobacteria</taxon>
        <taxon>Hyphomicrobiales</taxon>
        <taxon>Rhizobiaceae</taxon>
        <taxon>Georhizobium</taxon>
    </lineage>
</organism>
<comment type="function">
    <text evidence="1 10">Involved in lipopolysaccharide (LPS) biosynthesis. Catalyzes the transfer of 3-deoxy-D-manno-octulosonate (Kdo) residue(s) from CMP-Kdo to lipid IV(A), the tetraacyldisaccharide-1,4'-bisphosphate precursor of lipid A.</text>
</comment>
<keyword evidence="5 10" id="KW-0808">Transferase</keyword>
<evidence type="ECO:0000256" key="1">
    <source>
        <dbReference type="ARBA" id="ARBA00003394"/>
    </source>
</evidence>
<evidence type="ECO:0000256" key="4">
    <source>
        <dbReference type="ARBA" id="ARBA00019077"/>
    </source>
</evidence>
<evidence type="ECO:0000313" key="12">
    <source>
        <dbReference type="EMBL" id="AZN73081.1"/>
    </source>
</evidence>
<keyword evidence="10" id="KW-1003">Cell membrane</keyword>
<dbReference type="GO" id="GO:0005886">
    <property type="term" value="C:plasma membrane"/>
    <property type="evidence" value="ECO:0007669"/>
    <property type="project" value="UniProtKB-SubCell"/>
</dbReference>
<dbReference type="InterPro" id="IPR039901">
    <property type="entry name" value="Kdotransferase"/>
</dbReference>
<sequence length="441" mass="49016">MSGGWARVVLTGYRLAGAAVYPFIGGYISMRAARGKEERSRRRERYGYASAPRPEGPLVWFHAASVGETMAVIPLIEAVAERGISIVLTTGTVTSATIARDRLDPAIHHQYVPLDLRPAIRRFLDHWRPDVAIFAESEIWPMTILELGARRIPQILVNGRLSDKSFERWKRRSSLAEALFEHFSHVIARTDIDAERFRQLGARPVTISGNLKVDTNAPPYDPNELAEVQAQVGDRATWAAISTFDGEEALAADAHEFVRPHVNALTIIVPRHPERGDAVEAMLVQRGLKVARRSRGDVIDATTDVFLGDTIGEMGLYLRLTEVVFVGRSLTGEGGQNPLEPAMLGAAVLSGRNVQNFRETYQKLLKNGGGRIVRDGDMLSKAVHYLLTNDKVRQDMIKAGQRTVHDMRGALALTIRALEPYISPLAVKARLQTYEMERQEE</sequence>
<dbReference type="GO" id="GO:0043842">
    <property type="term" value="F:Kdo transferase activity"/>
    <property type="evidence" value="ECO:0007669"/>
    <property type="project" value="UniProtKB-EC"/>
</dbReference>
<evidence type="ECO:0000256" key="10">
    <source>
        <dbReference type="RuleBase" id="RU365103"/>
    </source>
</evidence>
<dbReference type="GO" id="GO:0009245">
    <property type="term" value="P:lipid A biosynthetic process"/>
    <property type="evidence" value="ECO:0007669"/>
    <property type="project" value="TreeGrafter"/>
</dbReference>
<keyword evidence="13" id="KW-1185">Reference proteome</keyword>
<dbReference type="Gene3D" id="3.40.50.11720">
    <property type="entry name" value="3-Deoxy-D-manno-octulosonic-acid transferase, N-terminal domain"/>
    <property type="match status" value="1"/>
</dbReference>
<accession>A0A3Q8XR45</accession>
<evidence type="ECO:0000256" key="5">
    <source>
        <dbReference type="ARBA" id="ARBA00022679"/>
    </source>
</evidence>
<feature type="domain" description="3-deoxy-D-manno-octulosonic-acid transferase N-terminal" evidence="11">
    <location>
        <begin position="41"/>
        <end position="214"/>
    </location>
</feature>